<sequence>MIIPALTRRVIQSFEAALGGFLKRGFFALSASRFGLGKSLQALPS</sequence>
<dbReference type="AlphaFoldDB" id="F4QH30"/>
<dbReference type="Proteomes" id="UP000006512">
    <property type="component" value="Unassembled WGS sequence"/>
</dbReference>
<evidence type="ECO:0000313" key="2">
    <source>
        <dbReference type="Proteomes" id="UP000006512"/>
    </source>
</evidence>
<protein>
    <submittedName>
        <fullName evidence="1">Uncharacterized protein</fullName>
    </submittedName>
</protein>
<accession>F4QH30</accession>
<dbReference type="EMBL" id="GL883077">
    <property type="protein sequence ID" value="EGF92567.1"/>
    <property type="molecule type" value="Genomic_DNA"/>
</dbReference>
<keyword evidence="2" id="KW-1185">Reference proteome</keyword>
<proteinExistence type="predicted"/>
<dbReference type="HOGENOM" id="CLU_3195554_0_0_5"/>
<name>F4QH30_9CAUL</name>
<evidence type="ECO:0000313" key="1">
    <source>
        <dbReference type="EMBL" id="EGF92567.1"/>
    </source>
</evidence>
<gene>
    <name evidence="1" type="ORF">ABI_10040</name>
</gene>
<organism evidence="1 2">
    <name type="scientific">Asticcacaulis biprosthecium C19</name>
    <dbReference type="NCBI Taxonomy" id="715226"/>
    <lineage>
        <taxon>Bacteria</taxon>
        <taxon>Pseudomonadati</taxon>
        <taxon>Pseudomonadota</taxon>
        <taxon>Alphaproteobacteria</taxon>
        <taxon>Caulobacterales</taxon>
        <taxon>Caulobacteraceae</taxon>
        <taxon>Asticcacaulis</taxon>
    </lineage>
</organism>
<reference evidence="2" key="1">
    <citation type="submission" date="2011-03" db="EMBL/GenBank/DDBJ databases">
        <title>Draft genome sequence of Brevundimonas diminuta.</title>
        <authorList>
            <person name="Brown P.J.B."/>
            <person name="Buechlein A."/>
            <person name="Hemmerich C."/>
            <person name="Brun Y.V."/>
        </authorList>
    </citation>
    <scope>NUCLEOTIDE SEQUENCE [LARGE SCALE GENOMIC DNA]</scope>
    <source>
        <strain evidence="2">C19</strain>
    </source>
</reference>